<organism evidence="2 3">
    <name type="scientific">Folsomia candida</name>
    <name type="common">Springtail</name>
    <dbReference type="NCBI Taxonomy" id="158441"/>
    <lineage>
        <taxon>Eukaryota</taxon>
        <taxon>Metazoa</taxon>
        <taxon>Ecdysozoa</taxon>
        <taxon>Arthropoda</taxon>
        <taxon>Hexapoda</taxon>
        <taxon>Collembola</taxon>
        <taxon>Entomobryomorpha</taxon>
        <taxon>Isotomoidea</taxon>
        <taxon>Isotomidae</taxon>
        <taxon>Proisotominae</taxon>
        <taxon>Folsomia</taxon>
    </lineage>
</organism>
<feature type="transmembrane region" description="Helical" evidence="1">
    <location>
        <begin position="199"/>
        <end position="218"/>
    </location>
</feature>
<feature type="transmembrane region" description="Helical" evidence="1">
    <location>
        <begin position="238"/>
        <end position="260"/>
    </location>
</feature>
<reference evidence="2 3" key="1">
    <citation type="submission" date="2015-12" db="EMBL/GenBank/DDBJ databases">
        <title>The genome of Folsomia candida.</title>
        <authorList>
            <person name="Faddeeva A."/>
            <person name="Derks M.F."/>
            <person name="Anvar Y."/>
            <person name="Smit S."/>
            <person name="Van Straalen N."/>
            <person name="Roelofs D."/>
        </authorList>
    </citation>
    <scope>NUCLEOTIDE SEQUENCE [LARGE SCALE GENOMIC DNA]</scope>
    <source>
        <strain evidence="2 3">VU population</strain>
        <tissue evidence="2">Whole body</tissue>
    </source>
</reference>
<protein>
    <recommendedName>
        <fullName evidence="4">G-protein coupled receptors family 1 profile domain-containing protein</fullName>
    </recommendedName>
</protein>
<comment type="caution">
    <text evidence="2">The sequence shown here is derived from an EMBL/GenBank/DDBJ whole genome shotgun (WGS) entry which is preliminary data.</text>
</comment>
<evidence type="ECO:0000313" key="2">
    <source>
        <dbReference type="EMBL" id="OXA60323.1"/>
    </source>
</evidence>
<feature type="transmembrane region" description="Helical" evidence="1">
    <location>
        <begin position="144"/>
        <end position="168"/>
    </location>
</feature>
<feature type="transmembrane region" description="Helical" evidence="1">
    <location>
        <begin position="112"/>
        <end position="132"/>
    </location>
</feature>
<evidence type="ECO:0000256" key="1">
    <source>
        <dbReference type="SAM" id="Phobius"/>
    </source>
</evidence>
<dbReference type="EMBL" id="LNIX01000002">
    <property type="protein sequence ID" value="OXA60323.1"/>
    <property type="molecule type" value="Genomic_DNA"/>
</dbReference>
<keyword evidence="1" id="KW-0472">Membrane</keyword>
<accession>A0A226ERR7</accession>
<name>A0A226ERR7_FOLCA</name>
<evidence type="ECO:0000313" key="3">
    <source>
        <dbReference type="Proteomes" id="UP000198287"/>
    </source>
</evidence>
<proteinExistence type="predicted"/>
<feature type="transmembrane region" description="Helical" evidence="1">
    <location>
        <begin position="37"/>
        <end position="59"/>
    </location>
</feature>
<keyword evidence="1" id="KW-1133">Transmembrane helix</keyword>
<keyword evidence="3" id="KW-1185">Reference proteome</keyword>
<sequence>MVCATINQTLSSNEAEFNDSLISPSADDLILNRYMDVVVVTVLGLSFIFAETCAFLVVLKRKKIRQVISPSSFFNLHASLLFVVLSPTLRLMRQLHIIPCNPGEWSCGVCGVGIRTLVSIYPFCMVVIFSELTKSRESKSLPCCFLLFIPWVMAILVSLPVFWTYVYIQEQPGLQNGGTCARPIPANIPINQIRRVRFVFYHMIFFIITWVPVGTFNLSHVLTHLPSFCPVVEKPDKIVGISFSVMFLLQTIFQPFLYFITVYDTPLSDYFQSIMSALFSEEMAGE</sequence>
<keyword evidence="1" id="KW-0812">Transmembrane</keyword>
<dbReference type="AlphaFoldDB" id="A0A226ERR7"/>
<dbReference type="Proteomes" id="UP000198287">
    <property type="component" value="Unassembled WGS sequence"/>
</dbReference>
<gene>
    <name evidence="2" type="ORF">Fcan01_04656</name>
</gene>
<evidence type="ECO:0008006" key="4">
    <source>
        <dbReference type="Google" id="ProtNLM"/>
    </source>
</evidence>